<organism evidence="2 3">
    <name type="scientific">Corynebacterium genitalium ATCC 33030</name>
    <dbReference type="NCBI Taxonomy" id="585529"/>
    <lineage>
        <taxon>Bacteria</taxon>
        <taxon>Bacillati</taxon>
        <taxon>Actinomycetota</taxon>
        <taxon>Actinomycetes</taxon>
        <taxon>Mycobacteriales</taxon>
        <taxon>Corynebacteriaceae</taxon>
        <taxon>Corynebacterium</taxon>
    </lineage>
</organism>
<dbReference type="Proteomes" id="UP000004208">
    <property type="component" value="Unassembled WGS sequence"/>
</dbReference>
<keyword evidence="1" id="KW-0812">Transmembrane</keyword>
<gene>
    <name evidence="2" type="ORF">HMPREF0291_10564</name>
</gene>
<dbReference type="SUPFAM" id="SSF46894">
    <property type="entry name" value="C-terminal effector domain of the bipartite response regulators"/>
    <property type="match status" value="1"/>
</dbReference>
<reference evidence="2" key="1">
    <citation type="submission" date="2010-06" db="EMBL/GenBank/DDBJ databases">
        <authorList>
            <person name="Muzny D."/>
            <person name="Qin X."/>
            <person name="Buhay C."/>
            <person name="Dugan-Rocha S."/>
            <person name="Ding Y."/>
            <person name="Chen G."/>
            <person name="Hawes A."/>
            <person name="Holder M."/>
            <person name="Jhangiani S."/>
            <person name="Johnson A."/>
            <person name="Khan Z."/>
            <person name="Li Z."/>
            <person name="Liu W."/>
            <person name="Liu X."/>
            <person name="Perez L."/>
            <person name="Shen H."/>
            <person name="Wang Q."/>
            <person name="Watt J."/>
            <person name="Xi L."/>
            <person name="Xin Y."/>
            <person name="Zhou J."/>
            <person name="Deng J."/>
            <person name="Jiang H."/>
            <person name="Liu Y."/>
            <person name="Qu J."/>
            <person name="Song X.-Z."/>
            <person name="Zhang L."/>
            <person name="Villasana D."/>
            <person name="Johnson A."/>
            <person name="Liu J."/>
            <person name="Liyanage D."/>
            <person name="Lorensuhewa L."/>
            <person name="Robinson T."/>
            <person name="Song A."/>
            <person name="Song B.-B."/>
            <person name="Dinh H."/>
            <person name="Thornton R."/>
            <person name="Coyle M."/>
            <person name="Francisco L."/>
            <person name="Jackson L."/>
            <person name="Javaid M."/>
            <person name="Korchina V."/>
            <person name="Kovar C."/>
            <person name="Mata R."/>
            <person name="Mathew T."/>
            <person name="Ngo R."/>
            <person name="Nguyen L."/>
            <person name="Nguyen N."/>
            <person name="Okwuonu G."/>
            <person name="Ongeri F."/>
            <person name="Pham C."/>
            <person name="Simmons D."/>
            <person name="Wilczek-Boney K."/>
            <person name="Hale W."/>
            <person name="Jakkamsetti A."/>
            <person name="Pham P."/>
            <person name="Ruth R."/>
            <person name="San Lucas F."/>
            <person name="Warren J."/>
            <person name="Zhang J."/>
            <person name="Zhao Z."/>
            <person name="Zhou C."/>
            <person name="Zhu D."/>
            <person name="Lee S."/>
            <person name="Bess C."/>
            <person name="Blankenburg K."/>
            <person name="Forbes L."/>
            <person name="Fu Q."/>
            <person name="Gubbala S."/>
            <person name="Hirani K."/>
            <person name="Jayaseelan J.C."/>
            <person name="Lara F."/>
            <person name="Munidasa M."/>
            <person name="Palculict T."/>
            <person name="Patil S."/>
            <person name="Pu L.-L."/>
            <person name="Saada N."/>
            <person name="Tang L."/>
            <person name="Weissenberger G."/>
            <person name="Zhu Y."/>
            <person name="Hemphill L."/>
            <person name="Shang Y."/>
            <person name="Youmans B."/>
            <person name="Ayvaz T."/>
            <person name="Ross M."/>
            <person name="Santibanez J."/>
            <person name="Aqrawi P."/>
            <person name="Gross S."/>
            <person name="Joshi V."/>
            <person name="Fowler G."/>
            <person name="Nazareth L."/>
            <person name="Reid J."/>
            <person name="Worley K."/>
            <person name="Petrosino J."/>
            <person name="Highlander S."/>
            <person name="Gibbs R."/>
        </authorList>
    </citation>
    <scope>NUCLEOTIDE SEQUENCE [LARGE SCALE GENOMIC DNA]</scope>
    <source>
        <strain evidence="2">ATCC 33030</strain>
    </source>
</reference>
<dbReference type="InterPro" id="IPR016032">
    <property type="entry name" value="Sig_transdc_resp-reg_C-effctor"/>
</dbReference>
<dbReference type="InterPro" id="IPR036388">
    <property type="entry name" value="WH-like_DNA-bd_sf"/>
</dbReference>
<dbReference type="GO" id="GO:0006355">
    <property type="term" value="P:regulation of DNA-templated transcription"/>
    <property type="evidence" value="ECO:0007669"/>
    <property type="project" value="InterPro"/>
</dbReference>
<feature type="transmembrane region" description="Helical" evidence="1">
    <location>
        <begin position="58"/>
        <end position="77"/>
    </location>
</feature>
<evidence type="ECO:0000313" key="3">
    <source>
        <dbReference type="Proteomes" id="UP000004208"/>
    </source>
</evidence>
<evidence type="ECO:0000313" key="2">
    <source>
        <dbReference type="EMBL" id="EFK55306.1"/>
    </source>
</evidence>
<evidence type="ECO:0000256" key="1">
    <source>
        <dbReference type="SAM" id="Phobius"/>
    </source>
</evidence>
<dbReference type="HOGENOM" id="CLU_2000065_0_0_11"/>
<keyword evidence="1" id="KW-1133">Transmembrane helix</keyword>
<accession>D7WBS5</accession>
<dbReference type="EMBL" id="ACLJ02000001">
    <property type="protein sequence ID" value="EFK55306.1"/>
    <property type="molecule type" value="Genomic_DNA"/>
</dbReference>
<proteinExistence type="predicted"/>
<feature type="transmembrane region" description="Helical" evidence="1">
    <location>
        <begin position="36"/>
        <end position="52"/>
    </location>
</feature>
<sequence length="124" mass="13343">MMRTRLTFLTDIAVPCLIMALLWIPRPEHVASTADAATGAVLCVLAVAATALSRRFPVVMPVVLLVTTIAGWALELIRDPFIALVVEPETVRTYLKRIFAKTGMTNRTMLAVAAIEAGLAAPGR</sequence>
<dbReference type="AlphaFoldDB" id="D7WBS5"/>
<name>D7WBS5_9CORY</name>
<dbReference type="GO" id="GO:0003677">
    <property type="term" value="F:DNA binding"/>
    <property type="evidence" value="ECO:0007669"/>
    <property type="project" value="InterPro"/>
</dbReference>
<feature type="transmembrane region" description="Helical" evidence="1">
    <location>
        <begin position="6"/>
        <end position="24"/>
    </location>
</feature>
<comment type="caution">
    <text evidence="2">The sequence shown here is derived from an EMBL/GenBank/DDBJ whole genome shotgun (WGS) entry which is preliminary data.</text>
</comment>
<dbReference type="Gene3D" id="1.10.10.10">
    <property type="entry name" value="Winged helix-like DNA-binding domain superfamily/Winged helix DNA-binding domain"/>
    <property type="match status" value="1"/>
</dbReference>
<keyword evidence="1" id="KW-0472">Membrane</keyword>
<dbReference type="RefSeq" id="WP_005287625.1">
    <property type="nucleotide sequence ID" value="NZ_CM000961.1"/>
</dbReference>
<dbReference type="STRING" id="585529.HMPREF0291_10564"/>
<protein>
    <submittedName>
        <fullName evidence="2">Uncharacterized protein</fullName>
    </submittedName>
</protein>
<keyword evidence="3" id="KW-1185">Reference proteome</keyword>